<gene>
    <name evidence="3" type="ORF">pipiens_007472</name>
</gene>
<accession>A0ABD1DL57</accession>
<dbReference type="PANTHER" id="PTHR44163">
    <property type="entry name" value="U3 SMALL NUCLEOLAR RNA-ASSOCIATED PROTEIN 4 HOMOLOG"/>
    <property type="match status" value="1"/>
</dbReference>
<dbReference type="SMART" id="SM00225">
    <property type="entry name" value="BTB"/>
    <property type="match status" value="1"/>
</dbReference>
<comment type="caution">
    <text evidence="3">The sequence shown here is derived from an EMBL/GenBank/DDBJ whole genome shotgun (WGS) entry which is preliminary data.</text>
</comment>
<dbReference type="SUPFAM" id="SSF50978">
    <property type="entry name" value="WD40 repeat-like"/>
    <property type="match status" value="1"/>
</dbReference>
<feature type="domain" description="BTB" evidence="2">
    <location>
        <begin position="64"/>
        <end position="131"/>
    </location>
</feature>
<dbReference type="SMART" id="SM00320">
    <property type="entry name" value="WD40"/>
    <property type="match status" value="8"/>
</dbReference>
<dbReference type="EMBL" id="JBEHCU010005259">
    <property type="protein sequence ID" value="KAL1400395.1"/>
    <property type="molecule type" value="Genomic_DNA"/>
</dbReference>
<dbReference type="Pfam" id="PF00651">
    <property type="entry name" value="BTB"/>
    <property type="match status" value="1"/>
</dbReference>
<dbReference type="InterPro" id="IPR011333">
    <property type="entry name" value="SKP1/BTB/POZ_sf"/>
</dbReference>
<feature type="region of interest" description="Disordered" evidence="1">
    <location>
        <begin position="780"/>
        <end position="800"/>
    </location>
</feature>
<dbReference type="Gene3D" id="1.25.40.420">
    <property type="match status" value="1"/>
</dbReference>
<name>A0ABD1DL57_CULPP</name>
<protein>
    <recommendedName>
        <fullName evidence="2">BTB domain-containing protein</fullName>
    </recommendedName>
</protein>
<evidence type="ECO:0000313" key="4">
    <source>
        <dbReference type="Proteomes" id="UP001562425"/>
    </source>
</evidence>
<dbReference type="InterPro" id="IPR000210">
    <property type="entry name" value="BTB/POZ_dom"/>
</dbReference>
<dbReference type="InterPro" id="IPR001680">
    <property type="entry name" value="WD40_rpt"/>
</dbReference>
<dbReference type="FunFam" id="3.30.710.10:FF:000159">
    <property type="entry name" value="Speckle-type POZ protein B"/>
    <property type="match status" value="1"/>
</dbReference>
<dbReference type="InterPro" id="IPR046351">
    <property type="entry name" value="UTP4"/>
</dbReference>
<dbReference type="PROSITE" id="PS50097">
    <property type="entry name" value="BTB"/>
    <property type="match status" value="1"/>
</dbReference>
<sequence>MMHHRSTVASHLGSSDTLILTFKLTLIEEVVIGSSAPEPEQPTLQVDAHVNEHYGNLLTYNKFSDVTFDIGEEHILAHKAILTVRSPVFAAMFEHDMQETKENKVNITDIRAEVFREVLHFIYTGSVQTMEQMADDLLIAAEKYALDALKTMCEKHLAKKLSVETATATLHFADTYNANQLKKQTIDFISKHLKVMKTTDWASVIATNPEVAAEMIAQMAKPGQCKLHHAQFYNLLPRGINCLAVNKPSSRLALSRDDGTIEIWNLAGAAPFLEKSNPGGEKVSIEGLLGLGIGCFRVRNTVLLTGNAAWCLDVSRDERRLAVGTEGGYINVYSVEGEEVAYERILDKQEGRVVCLRFDHSGDFLVSGSVDAVRVWNVRKGHAIHKMTTGRAERNKETVIMFFDGNLGTVIDTIQVSKADILGLTIDEQEKFLYVSGVEPIIRIYQRVEVTKGNEKVDSFVRTMQRRYHTHDIKTLTMFHGKLLSGGVDGTLIISSFPPMVVDKYLPFLEAPSTVLVEGARMVLLKYVNYLEVWTLSSATAVETRKVLQIRSKQDEHIVAAGMSPDGRWVIYSSETTARLYRFDYQADGDNSKLVPMRAVPEQFEPCQRVEFTPDSRGVFLFKSGGVIEYFAFNEEDDFDHKQTIEAGKWFTDKVHLVAISRDGNFLACASLCCAVVVFKREKFGGKWKRLSTLPRYKFPPTAIAMQPNSPVLAAVFPDHKIFQYDFGEYRFTFSSYLKLDKLGGSIGQPVRGIVFDPRNDDVMILQHDSDLLVLQFEEDDGGQTERKRRTSGGKADEEDAVPRKKYSMQVLKKYTRLVDTRWLGQDELLVVEANPLSMVEHLPPAFRRKIFGTA</sequence>
<dbReference type="Gene3D" id="2.130.10.10">
    <property type="entry name" value="YVTN repeat-like/Quinoprotein amine dehydrogenase"/>
    <property type="match status" value="3"/>
</dbReference>
<dbReference type="AlphaFoldDB" id="A0ABD1DL57"/>
<dbReference type="Pfam" id="PF00400">
    <property type="entry name" value="WD40"/>
    <property type="match status" value="1"/>
</dbReference>
<evidence type="ECO:0000313" key="3">
    <source>
        <dbReference type="EMBL" id="KAL1400395.1"/>
    </source>
</evidence>
<dbReference type="Gene3D" id="3.30.710.10">
    <property type="entry name" value="Potassium Channel Kv1.1, Chain A"/>
    <property type="match status" value="1"/>
</dbReference>
<evidence type="ECO:0000256" key="1">
    <source>
        <dbReference type="SAM" id="MobiDB-lite"/>
    </source>
</evidence>
<dbReference type="PANTHER" id="PTHR44163:SF1">
    <property type="entry name" value="U3 SMALL NUCLEOLAR RNA-ASSOCIATED PROTEIN 4 HOMOLOG"/>
    <property type="match status" value="1"/>
</dbReference>
<organism evidence="3 4">
    <name type="scientific">Culex pipiens pipiens</name>
    <name type="common">Northern house mosquito</name>
    <dbReference type="NCBI Taxonomy" id="38569"/>
    <lineage>
        <taxon>Eukaryota</taxon>
        <taxon>Metazoa</taxon>
        <taxon>Ecdysozoa</taxon>
        <taxon>Arthropoda</taxon>
        <taxon>Hexapoda</taxon>
        <taxon>Insecta</taxon>
        <taxon>Pterygota</taxon>
        <taxon>Neoptera</taxon>
        <taxon>Endopterygota</taxon>
        <taxon>Diptera</taxon>
        <taxon>Nematocera</taxon>
        <taxon>Culicoidea</taxon>
        <taxon>Culicidae</taxon>
        <taxon>Culicinae</taxon>
        <taxon>Culicini</taxon>
        <taxon>Culex</taxon>
        <taxon>Culex</taxon>
    </lineage>
</organism>
<dbReference type="InterPro" id="IPR015943">
    <property type="entry name" value="WD40/YVTN_repeat-like_dom_sf"/>
</dbReference>
<dbReference type="Proteomes" id="UP001562425">
    <property type="component" value="Unassembled WGS sequence"/>
</dbReference>
<dbReference type="SUPFAM" id="SSF54695">
    <property type="entry name" value="POZ domain"/>
    <property type="match status" value="1"/>
</dbReference>
<proteinExistence type="predicted"/>
<dbReference type="InterPro" id="IPR036322">
    <property type="entry name" value="WD40_repeat_dom_sf"/>
</dbReference>
<dbReference type="SUPFAM" id="SSF69322">
    <property type="entry name" value="Tricorn protease domain 2"/>
    <property type="match status" value="1"/>
</dbReference>
<evidence type="ECO:0000259" key="2">
    <source>
        <dbReference type="PROSITE" id="PS50097"/>
    </source>
</evidence>
<keyword evidence="4" id="KW-1185">Reference proteome</keyword>
<reference evidence="3 4" key="1">
    <citation type="submission" date="2024-05" db="EMBL/GenBank/DDBJ databases">
        <title>Culex pipiens pipiens assembly and annotation.</title>
        <authorList>
            <person name="Alout H."/>
            <person name="Durand T."/>
        </authorList>
    </citation>
    <scope>NUCLEOTIDE SEQUENCE [LARGE SCALE GENOMIC DNA]</scope>
    <source>
        <strain evidence="3">HA-2024</strain>
        <tissue evidence="3">Whole body</tissue>
    </source>
</reference>